<proteinExistence type="predicted"/>
<keyword evidence="2" id="KW-0012">Acyltransferase</keyword>
<reference evidence="3" key="1">
    <citation type="journal article" date="2019" name="Int. J. Syst. Evol. Microbiol.">
        <title>The Global Catalogue of Microorganisms (GCM) 10K type strain sequencing project: providing services to taxonomists for standard genome sequencing and annotation.</title>
        <authorList>
            <consortium name="The Broad Institute Genomics Platform"/>
            <consortium name="The Broad Institute Genome Sequencing Center for Infectious Disease"/>
            <person name="Wu L."/>
            <person name="Ma J."/>
        </authorList>
    </citation>
    <scope>NUCLEOTIDE SEQUENCE [LARGE SCALE GENOMIC DNA]</scope>
    <source>
        <strain evidence="3">CGMCC 4.7357</strain>
    </source>
</reference>
<name>A0ABV9K6L3_9PORP</name>
<evidence type="ECO:0000313" key="3">
    <source>
        <dbReference type="Proteomes" id="UP001596020"/>
    </source>
</evidence>
<dbReference type="Proteomes" id="UP001596020">
    <property type="component" value="Unassembled WGS sequence"/>
</dbReference>
<dbReference type="InterPro" id="IPR000182">
    <property type="entry name" value="GNAT_dom"/>
</dbReference>
<keyword evidence="2" id="KW-0808">Transferase</keyword>
<sequence>MRFLRINAQDPKSLQLADSLMRPLYLSAFPRVERRPWDELVDLIAKQPAFRAHIIYIEDKPVGFFNYWEFPSGIIYGEHLAIYPENRQKGLGTLFLEKLKDMGGDRMIFEVEIPNNPLAKRRINFYERNGFVLLDNMYWQPPYHDDLKPFEMKLMCSTEIKDTINVDKAISELYQLVYNYKQ</sequence>
<dbReference type="Gene3D" id="3.40.630.30">
    <property type="match status" value="1"/>
</dbReference>
<dbReference type="EC" id="2.3.1.-" evidence="2"/>
<feature type="domain" description="N-acetyltransferase" evidence="1">
    <location>
        <begin position="4"/>
        <end position="157"/>
    </location>
</feature>
<keyword evidence="3" id="KW-1185">Reference proteome</keyword>
<dbReference type="RefSeq" id="WP_380077691.1">
    <property type="nucleotide sequence ID" value="NZ_JBHSGO010000045.1"/>
</dbReference>
<evidence type="ECO:0000259" key="1">
    <source>
        <dbReference type="PROSITE" id="PS51186"/>
    </source>
</evidence>
<evidence type="ECO:0000313" key="2">
    <source>
        <dbReference type="EMBL" id="MFC4665498.1"/>
    </source>
</evidence>
<dbReference type="PROSITE" id="PS51186">
    <property type="entry name" value="GNAT"/>
    <property type="match status" value="1"/>
</dbReference>
<dbReference type="Pfam" id="PF00583">
    <property type="entry name" value="Acetyltransf_1"/>
    <property type="match status" value="1"/>
</dbReference>
<organism evidence="2 3">
    <name type="scientific">Falsiporphyromonas endometrii</name>
    <dbReference type="NCBI Taxonomy" id="1387297"/>
    <lineage>
        <taxon>Bacteria</taxon>
        <taxon>Pseudomonadati</taxon>
        <taxon>Bacteroidota</taxon>
        <taxon>Bacteroidia</taxon>
        <taxon>Bacteroidales</taxon>
        <taxon>Porphyromonadaceae</taxon>
        <taxon>Falsiporphyromonas</taxon>
    </lineage>
</organism>
<dbReference type="GO" id="GO:0016746">
    <property type="term" value="F:acyltransferase activity"/>
    <property type="evidence" value="ECO:0007669"/>
    <property type="project" value="UniProtKB-KW"/>
</dbReference>
<dbReference type="InterPro" id="IPR016181">
    <property type="entry name" value="Acyl_CoA_acyltransferase"/>
</dbReference>
<dbReference type="SUPFAM" id="SSF55729">
    <property type="entry name" value="Acyl-CoA N-acyltransferases (Nat)"/>
    <property type="match status" value="1"/>
</dbReference>
<dbReference type="EMBL" id="JBHSGO010000045">
    <property type="protein sequence ID" value="MFC4665498.1"/>
    <property type="molecule type" value="Genomic_DNA"/>
</dbReference>
<accession>A0ABV9K6L3</accession>
<comment type="caution">
    <text evidence="2">The sequence shown here is derived from an EMBL/GenBank/DDBJ whole genome shotgun (WGS) entry which is preliminary data.</text>
</comment>
<protein>
    <submittedName>
        <fullName evidence="2">GNAT family N-acetyltransferase</fullName>
        <ecNumber evidence="2">2.3.1.-</ecNumber>
    </submittedName>
</protein>
<gene>
    <name evidence="2" type="ORF">ACFO3G_02550</name>
</gene>